<dbReference type="RefSeq" id="WP_301637587.1">
    <property type="nucleotide sequence ID" value="NZ_JADYTN010000005.1"/>
</dbReference>
<sequence length="469" mass="50859">MKQKTMKLALMLLVAVVAFTSCSKSSKTARFLPDDAITMRIDVKQILDKSKAADNDAVKQQLAKNLEAMGKNEEAKAVLKAVAEDPAKAGIDLRQPLWVSTNADGKNALLVGELLDKDDFVKLLTALDKAPKEKDGIQYIGEGTNVIAFDDDCFVVSDGTIDDVIKKFNADTKGTMAESDDFSKLADAKGIMQVLIPMGVAQNQLTAEQKALLPNGLDMKDLSILLDLSSEKGSVTLSVEAIAKSDAWKQNIEEGKKLMRNIDGDYANYIAADGMSIFCNIDGKAYFDYLEKMGVFKNQKTIKSDQLEMAKGVLGTIDGDFTAGISKWEGFIPNACLYLKTKDKKIIEALNQLGIKSSKEMNFGEKDGTTYLAIGGEPFAEAKPAVSKSNLKGHRVYIHIGAQLAAKAIQGFCTRSQAKAAQSAVESIKSIEIYDTADTKVDFRVNMNDADKDPVETLAGIMLGQFGLN</sequence>
<protein>
    <submittedName>
        <fullName evidence="2">DUF4836 family protein</fullName>
    </submittedName>
</protein>
<dbReference type="EMBL" id="JADYTN010000005">
    <property type="protein sequence ID" value="MCF2563151.1"/>
    <property type="molecule type" value="Genomic_DNA"/>
</dbReference>
<dbReference type="PROSITE" id="PS51257">
    <property type="entry name" value="PROKAR_LIPOPROTEIN"/>
    <property type="match status" value="1"/>
</dbReference>
<evidence type="ECO:0000256" key="1">
    <source>
        <dbReference type="SAM" id="SignalP"/>
    </source>
</evidence>
<feature type="signal peptide" evidence="1">
    <location>
        <begin position="1"/>
        <end position="23"/>
    </location>
</feature>
<keyword evidence="1" id="KW-0732">Signal</keyword>
<evidence type="ECO:0000313" key="2">
    <source>
        <dbReference type="EMBL" id="MCF2563151.1"/>
    </source>
</evidence>
<keyword evidence="3" id="KW-1185">Reference proteome</keyword>
<organism evidence="2 3">
    <name type="scientific">Xylanibacter brevis</name>
    <dbReference type="NCBI Taxonomy" id="83231"/>
    <lineage>
        <taxon>Bacteria</taxon>
        <taxon>Pseudomonadati</taxon>
        <taxon>Bacteroidota</taxon>
        <taxon>Bacteroidia</taxon>
        <taxon>Bacteroidales</taxon>
        <taxon>Prevotellaceae</taxon>
        <taxon>Xylanibacter</taxon>
    </lineage>
</organism>
<comment type="caution">
    <text evidence="2">The sequence shown here is derived from an EMBL/GenBank/DDBJ whole genome shotgun (WGS) entry which is preliminary data.</text>
</comment>
<evidence type="ECO:0000313" key="3">
    <source>
        <dbReference type="Proteomes" id="UP001200470"/>
    </source>
</evidence>
<reference evidence="2 3" key="1">
    <citation type="submission" date="2020-12" db="EMBL/GenBank/DDBJ databases">
        <title>Whole genome sequences of gut porcine anaerobes.</title>
        <authorList>
            <person name="Kubasova T."/>
            <person name="Jahodarova E."/>
            <person name="Rychlik I."/>
        </authorList>
    </citation>
    <scope>NUCLEOTIDE SEQUENCE [LARGE SCALE GENOMIC DNA]</scope>
    <source>
        <strain evidence="2 3">An925</strain>
    </source>
</reference>
<feature type="chain" id="PRO_5046427182" evidence="1">
    <location>
        <begin position="24"/>
        <end position="469"/>
    </location>
</feature>
<accession>A0ABS9CGT3</accession>
<dbReference type="InterPro" id="IPR032276">
    <property type="entry name" value="DUF4836"/>
</dbReference>
<name>A0ABS9CGT3_9BACT</name>
<gene>
    <name evidence="2" type="ORF">I6E12_03365</name>
</gene>
<dbReference type="Pfam" id="PF16120">
    <property type="entry name" value="DUF4836"/>
    <property type="match status" value="1"/>
</dbReference>
<proteinExistence type="predicted"/>
<dbReference type="Proteomes" id="UP001200470">
    <property type="component" value="Unassembled WGS sequence"/>
</dbReference>